<reference evidence="2 3" key="1">
    <citation type="journal article" date="2019" name="Commun. Biol.">
        <title>The bagworm genome reveals a unique fibroin gene that provides high tensile strength.</title>
        <authorList>
            <person name="Kono N."/>
            <person name="Nakamura H."/>
            <person name="Ohtoshi R."/>
            <person name="Tomita M."/>
            <person name="Numata K."/>
            <person name="Arakawa K."/>
        </authorList>
    </citation>
    <scope>NUCLEOTIDE SEQUENCE [LARGE SCALE GENOMIC DNA]</scope>
</reference>
<sequence length="77" mass="8280">MNNFITSPKPPAQTPPAPGESNRKPPHCVLAPSENYDLHLSEHCICVSFVSLTEPVKKSDLPPVAACTAHTADVTHH</sequence>
<feature type="compositionally biased region" description="Pro residues" evidence="1">
    <location>
        <begin position="8"/>
        <end position="18"/>
    </location>
</feature>
<organism evidence="2 3">
    <name type="scientific">Eumeta variegata</name>
    <name type="common">Bagworm moth</name>
    <name type="synonym">Eumeta japonica</name>
    <dbReference type="NCBI Taxonomy" id="151549"/>
    <lineage>
        <taxon>Eukaryota</taxon>
        <taxon>Metazoa</taxon>
        <taxon>Ecdysozoa</taxon>
        <taxon>Arthropoda</taxon>
        <taxon>Hexapoda</taxon>
        <taxon>Insecta</taxon>
        <taxon>Pterygota</taxon>
        <taxon>Neoptera</taxon>
        <taxon>Endopterygota</taxon>
        <taxon>Lepidoptera</taxon>
        <taxon>Glossata</taxon>
        <taxon>Ditrysia</taxon>
        <taxon>Tineoidea</taxon>
        <taxon>Psychidae</taxon>
        <taxon>Oiketicinae</taxon>
        <taxon>Eumeta</taxon>
    </lineage>
</organism>
<evidence type="ECO:0000313" key="3">
    <source>
        <dbReference type="Proteomes" id="UP000299102"/>
    </source>
</evidence>
<proteinExistence type="predicted"/>
<dbReference type="EMBL" id="BGZK01000042">
    <property type="protein sequence ID" value="GBP10708.1"/>
    <property type="molecule type" value="Genomic_DNA"/>
</dbReference>
<feature type="region of interest" description="Disordered" evidence="1">
    <location>
        <begin position="1"/>
        <end position="26"/>
    </location>
</feature>
<evidence type="ECO:0000256" key="1">
    <source>
        <dbReference type="SAM" id="MobiDB-lite"/>
    </source>
</evidence>
<keyword evidence="3" id="KW-1185">Reference proteome</keyword>
<evidence type="ECO:0000313" key="2">
    <source>
        <dbReference type="EMBL" id="GBP10708.1"/>
    </source>
</evidence>
<gene>
    <name evidence="2" type="ORF">EVAR_6269_1</name>
</gene>
<dbReference type="Proteomes" id="UP000299102">
    <property type="component" value="Unassembled WGS sequence"/>
</dbReference>
<name>A0A4C1TB86_EUMVA</name>
<accession>A0A4C1TB86</accession>
<dbReference type="AlphaFoldDB" id="A0A4C1TB86"/>
<comment type="caution">
    <text evidence="2">The sequence shown here is derived from an EMBL/GenBank/DDBJ whole genome shotgun (WGS) entry which is preliminary data.</text>
</comment>
<protein>
    <submittedName>
        <fullName evidence="2">Uncharacterized protein</fullName>
    </submittedName>
</protein>